<feature type="compositionally biased region" description="Low complexity" evidence="1">
    <location>
        <begin position="276"/>
        <end position="293"/>
    </location>
</feature>
<protein>
    <submittedName>
        <fullName evidence="2">Uncharacterized protein</fullName>
    </submittedName>
</protein>
<evidence type="ECO:0000313" key="3">
    <source>
        <dbReference type="Proteomes" id="UP000293291"/>
    </source>
</evidence>
<feature type="region of interest" description="Disordered" evidence="1">
    <location>
        <begin position="222"/>
        <end position="323"/>
    </location>
</feature>
<dbReference type="EMBL" id="SDWU01000001">
    <property type="protein sequence ID" value="RYC05056.1"/>
    <property type="molecule type" value="Genomic_DNA"/>
</dbReference>
<dbReference type="AlphaFoldDB" id="A0A4Q2SHV3"/>
<feature type="compositionally biased region" description="Gly residues" evidence="1">
    <location>
        <begin position="294"/>
        <end position="323"/>
    </location>
</feature>
<evidence type="ECO:0000256" key="1">
    <source>
        <dbReference type="SAM" id="MobiDB-lite"/>
    </source>
</evidence>
<organism evidence="2 3">
    <name type="scientific">Nocardioides ganghwensis</name>
    <dbReference type="NCBI Taxonomy" id="252230"/>
    <lineage>
        <taxon>Bacteria</taxon>
        <taxon>Bacillati</taxon>
        <taxon>Actinomycetota</taxon>
        <taxon>Actinomycetes</taxon>
        <taxon>Propionibacteriales</taxon>
        <taxon>Nocardioidaceae</taxon>
        <taxon>Nocardioides</taxon>
    </lineage>
</organism>
<keyword evidence="3" id="KW-1185">Reference proteome</keyword>
<evidence type="ECO:0000313" key="2">
    <source>
        <dbReference type="EMBL" id="RYC05056.1"/>
    </source>
</evidence>
<feature type="compositionally biased region" description="Low complexity" evidence="1">
    <location>
        <begin position="123"/>
        <end position="176"/>
    </location>
</feature>
<reference evidence="2 3" key="1">
    <citation type="submission" date="2019-01" db="EMBL/GenBank/DDBJ databases">
        <title>Novel species of Nocardioides.</title>
        <authorList>
            <person name="Liu Q."/>
            <person name="Xin Y.-H."/>
        </authorList>
    </citation>
    <scope>NUCLEOTIDE SEQUENCE [LARGE SCALE GENOMIC DNA]</scope>
    <source>
        <strain evidence="2 3">CGMCC 4.6875</strain>
    </source>
</reference>
<dbReference type="Proteomes" id="UP000293291">
    <property type="component" value="Unassembled WGS sequence"/>
</dbReference>
<dbReference type="OrthoDB" id="3405601at2"/>
<sequence>MTAPDPHLSRRDAERLLDTPAEHDSALGWALTAASAPAFPDELRREDAAVAAFHAARLAPPPASRSGFVSPTRLGSRAAARAVVATGAVVALTSGGFALANSAHLPLLPDRASDRATESVSRTPGTGVPTTPGTSSTSGNGPSSSGTGSAGSPTGSAGSSTGSSETPDETATPTPDFKGLCRAFQAADRGDAGSSLGSAAFQALAAEAGGADRIATYCVDLIGPPKETGRPTDKPTPTSKPTDKPTPGKPTDKPTDKPTPTTRPTPTVKPTPTDRPTPTETTTDTTTSDPGSSGSSGNGGSGNGNGGSGSGSTNGNGDKGGTT</sequence>
<name>A0A4Q2SHV3_9ACTN</name>
<gene>
    <name evidence="2" type="ORF">EUA07_00755</name>
</gene>
<comment type="caution">
    <text evidence="2">The sequence shown here is derived from an EMBL/GenBank/DDBJ whole genome shotgun (WGS) entry which is preliminary data.</text>
</comment>
<accession>A0A4Q2SHV3</accession>
<proteinExistence type="predicted"/>
<feature type="region of interest" description="Disordered" evidence="1">
    <location>
        <begin position="113"/>
        <end position="179"/>
    </location>
</feature>
<feature type="compositionally biased region" description="Pro residues" evidence="1">
    <location>
        <begin position="261"/>
        <end position="275"/>
    </location>
</feature>
<dbReference type="RefSeq" id="WP_129453078.1">
    <property type="nucleotide sequence ID" value="NZ_JACXYX010000003.1"/>
</dbReference>